<proteinExistence type="inferred from homology"/>
<evidence type="ECO:0000313" key="11">
    <source>
        <dbReference type="Proteomes" id="UP001524570"/>
    </source>
</evidence>
<dbReference type="SUPFAM" id="SSF56954">
    <property type="entry name" value="Outer membrane efflux proteins (OEP)"/>
    <property type="match status" value="1"/>
</dbReference>
<protein>
    <submittedName>
        <fullName evidence="10">TolC family protein</fullName>
    </submittedName>
</protein>
<keyword evidence="3" id="KW-1134">Transmembrane beta strand</keyword>
<evidence type="ECO:0000256" key="3">
    <source>
        <dbReference type="ARBA" id="ARBA00022452"/>
    </source>
</evidence>
<accession>A0ABT1TYR3</accession>
<dbReference type="InterPro" id="IPR003423">
    <property type="entry name" value="OMP_efflux"/>
</dbReference>
<gene>
    <name evidence="10" type="ORF">NP589_21040</name>
</gene>
<evidence type="ECO:0000256" key="9">
    <source>
        <dbReference type="ARBA" id="ARBA00037313"/>
    </source>
</evidence>
<comment type="similarity">
    <text evidence="2">Belongs to the outer membrane factor (OMF) (TC 1.B.17) family.</text>
</comment>
<evidence type="ECO:0000256" key="7">
    <source>
        <dbReference type="ARBA" id="ARBA00023139"/>
    </source>
</evidence>
<keyword evidence="11" id="KW-1185">Reference proteome</keyword>
<evidence type="ECO:0000256" key="4">
    <source>
        <dbReference type="ARBA" id="ARBA00022692"/>
    </source>
</evidence>
<comment type="caution">
    <text evidence="10">The sequence shown here is derived from an EMBL/GenBank/DDBJ whole genome shotgun (WGS) entry which is preliminary data.</text>
</comment>
<dbReference type="InterPro" id="IPR010131">
    <property type="entry name" value="MdtP/NodT-like"/>
</dbReference>
<keyword evidence="7" id="KW-0564">Palmitate</keyword>
<comment type="subcellular location">
    <subcellularLocation>
        <location evidence="1">Membrane</location>
    </subcellularLocation>
</comment>
<keyword evidence="4" id="KW-0812">Transmembrane</keyword>
<keyword evidence="8" id="KW-0449">Lipoprotein</keyword>
<dbReference type="PANTHER" id="PTHR30203:SF20">
    <property type="entry name" value="MULTIDRUG RESISTANCE OUTER MEMBRANE PROTEIN MDTP-RELATED"/>
    <property type="match status" value="1"/>
</dbReference>
<organism evidence="10 11">
    <name type="scientific">Methylomonas rosea</name>
    <dbReference type="NCBI Taxonomy" id="2952227"/>
    <lineage>
        <taxon>Bacteria</taxon>
        <taxon>Pseudomonadati</taxon>
        <taxon>Pseudomonadota</taxon>
        <taxon>Gammaproteobacteria</taxon>
        <taxon>Methylococcales</taxon>
        <taxon>Methylococcaceae</taxon>
        <taxon>Methylomonas</taxon>
    </lineage>
</organism>
<dbReference type="PROSITE" id="PS51257">
    <property type="entry name" value="PROKAR_LIPOPROTEIN"/>
    <property type="match status" value="1"/>
</dbReference>
<dbReference type="Proteomes" id="UP001524570">
    <property type="component" value="Unassembled WGS sequence"/>
</dbReference>
<name>A0ABT1TYR3_9GAMM</name>
<evidence type="ECO:0000256" key="8">
    <source>
        <dbReference type="ARBA" id="ARBA00023288"/>
    </source>
</evidence>
<sequence>MSARRLIALTLAVSFSAGCARFGEEEGARASLLPMPEIANTVATARSKFETSNAWPSQTWWTGFASPELQRLITAALADNPDFKATAARLRQSQAMVDAQAAELYPTVDANVSFSAQRFSANSVQAKLAGENFRHMLINPLILRYHLDFWGRDAAALQGAVGRSLA</sequence>
<evidence type="ECO:0000256" key="5">
    <source>
        <dbReference type="ARBA" id="ARBA00022729"/>
    </source>
</evidence>
<feature type="non-terminal residue" evidence="10">
    <location>
        <position position="166"/>
    </location>
</feature>
<evidence type="ECO:0000313" key="10">
    <source>
        <dbReference type="EMBL" id="MCQ8119915.1"/>
    </source>
</evidence>
<evidence type="ECO:0000256" key="6">
    <source>
        <dbReference type="ARBA" id="ARBA00023136"/>
    </source>
</evidence>
<dbReference type="PANTHER" id="PTHR30203">
    <property type="entry name" value="OUTER MEMBRANE CATION EFFLUX PROTEIN"/>
    <property type="match status" value="1"/>
</dbReference>
<evidence type="ECO:0000256" key="1">
    <source>
        <dbReference type="ARBA" id="ARBA00004370"/>
    </source>
</evidence>
<dbReference type="Gene3D" id="1.20.1600.10">
    <property type="entry name" value="Outer membrane efflux proteins (OEP)"/>
    <property type="match status" value="1"/>
</dbReference>
<keyword evidence="6" id="KW-0472">Membrane</keyword>
<reference evidence="10 11" key="1">
    <citation type="submission" date="2022-07" db="EMBL/GenBank/DDBJ databases">
        <title>Methylomonas rivi sp. nov., Methylomonas rosea sp. nov., Methylomonas aureus sp. nov. and Methylomonas subterranea sp. nov., four novel methanotrophs isolated from a freshwater creek and the deep terrestrial subsurface.</title>
        <authorList>
            <person name="Abin C."/>
            <person name="Sankaranarayanan K."/>
            <person name="Garner C."/>
            <person name="Sindelar R."/>
            <person name="Kotary K."/>
            <person name="Garner R."/>
            <person name="Barclay S."/>
            <person name="Lawson P."/>
            <person name="Krumholz L."/>
        </authorList>
    </citation>
    <scope>NUCLEOTIDE SEQUENCE [LARGE SCALE GENOMIC DNA]</scope>
    <source>
        <strain evidence="10 11">WSC-7</strain>
    </source>
</reference>
<dbReference type="RefSeq" id="WP_256608728.1">
    <property type="nucleotide sequence ID" value="NZ_JANIBL010000109.1"/>
</dbReference>
<dbReference type="EMBL" id="JANIBL010000109">
    <property type="protein sequence ID" value="MCQ8119915.1"/>
    <property type="molecule type" value="Genomic_DNA"/>
</dbReference>
<keyword evidence="5" id="KW-0732">Signal</keyword>
<comment type="function">
    <text evidence="9">Could be involved in resistance to puromycin, acriflavine and tetraphenylarsonium chloride.</text>
</comment>
<dbReference type="Pfam" id="PF02321">
    <property type="entry name" value="OEP"/>
    <property type="match status" value="1"/>
</dbReference>
<evidence type="ECO:0000256" key="2">
    <source>
        <dbReference type="ARBA" id="ARBA00007613"/>
    </source>
</evidence>
<dbReference type="Gene3D" id="2.20.200.10">
    <property type="entry name" value="Outer membrane efflux proteins (OEP)"/>
    <property type="match status" value="1"/>
</dbReference>